<accession>A0A951QJ15</accession>
<dbReference type="EMBL" id="JAHHGZ010000004">
    <property type="protein sequence ID" value="MBW4666801.1"/>
    <property type="molecule type" value="Genomic_DNA"/>
</dbReference>
<reference evidence="1" key="1">
    <citation type="submission" date="2021-05" db="EMBL/GenBank/DDBJ databases">
        <authorList>
            <person name="Pietrasiak N."/>
            <person name="Ward R."/>
            <person name="Stajich J.E."/>
            <person name="Kurbessoian T."/>
        </authorList>
    </citation>
    <scope>NUCLEOTIDE SEQUENCE</scope>
    <source>
        <strain evidence="1">GSE-NOS-MK-12-04C</strain>
    </source>
</reference>
<name>A0A951QJ15_9CYAN</name>
<evidence type="ECO:0000313" key="2">
    <source>
        <dbReference type="Proteomes" id="UP000729701"/>
    </source>
</evidence>
<comment type="caution">
    <text evidence="1">The sequence shown here is derived from an EMBL/GenBank/DDBJ whole genome shotgun (WGS) entry which is preliminary data.</text>
</comment>
<dbReference type="AlphaFoldDB" id="A0A951QJ15"/>
<organism evidence="1 2">
    <name type="scientific">Cyanomargarita calcarea GSE-NOS-MK-12-04C</name>
    <dbReference type="NCBI Taxonomy" id="2839659"/>
    <lineage>
        <taxon>Bacteria</taxon>
        <taxon>Bacillati</taxon>
        <taxon>Cyanobacteriota</taxon>
        <taxon>Cyanophyceae</taxon>
        <taxon>Nostocales</taxon>
        <taxon>Cyanomargaritaceae</taxon>
        <taxon>Cyanomargarita</taxon>
    </lineage>
</organism>
<evidence type="ECO:0000313" key="1">
    <source>
        <dbReference type="EMBL" id="MBW4666801.1"/>
    </source>
</evidence>
<proteinExistence type="predicted"/>
<sequence length="314" mass="36230">MDFDLILNELSLRNPAPNEQIAGQLMSEFIKTVKAVKSQGVKVNLRTKENFHTTTLAPNYPLRKWFNDADQVERQFIKNLATKTPFSTDIANLEIKDIENSSGLSEFICQRELAIGLGVAHLLNTIAISLVSEDCWDCNNLYVEFRRIDEDGEVIDEIVNIIHISRSTHVQKQTNWIQNRIRTGVLDGVDLWNRREELFSNLIFCESVGKQIESLNKGEPILEQVKKRLFELEEYCQNWVSGSFNPENFPCKVSPESDSRLKQLKDKLTFKCPDEENRTFSWHIRMTPGAWRLHFFAELEPGKIIIGYVGLKIL</sequence>
<dbReference type="Proteomes" id="UP000729701">
    <property type="component" value="Unassembled WGS sequence"/>
</dbReference>
<reference evidence="1" key="2">
    <citation type="journal article" date="2022" name="Microbiol. Resour. Announc.">
        <title>Metagenome Sequencing to Explore Phylogenomics of Terrestrial Cyanobacteria.</title>
        <authorList>
            <person name="Ward R.D."/>
            <person name="Stajich J.E."/>
            <person name="Johansen J.R."/>
            <person name="Huntemann M."/>
            <person name="Clum A."/>
            <person name="Foster B."/>
            <person name="Foster B."/>
            <person name="Roux S."/>
            <person name="Palaniappan K."/>
            <person name="Varghese N."/>
            <person name="Mukherjee S."/>
            <person name="Reddy T.B.K."/>
            <person name="Daum C."/>
            <person name="Copeland A."/>
            <person name="Chen I.A."/>
            <person name="Ivanova N.N."/>
            <person name="Kyrpides N.C."/>
            <person name="Shapiro N."/>
            <person name="Eloe-Fadrosh E.A."/>
            <person name="Pietrasiak N."/>
        </authorList>
    </citation>
    <scope>NUCLEOTIDE SEQUENCE</scope>
    <source>
        <strain evidence="1">GSE-NOS-MK-12-04C</strain>
    </source>
</reference>
<protein>
    <submittedName>
        <fullName evidence="1">Uncharacterized protein</fullName>
    </submittedName>
</protein>
<gene>
    <name evidence="1" type="ORF">KME60_05005</name>
</gene>